<dbReference type="CDD" id="cd12797">
    <property type="entry name" value="M23_peptidase"/>
    <property type="match status" value="1"/>
</dbReference>
<feature type="domain" description="M23ase beta-sheet core" evidence="1">
    <location>
        <begin position="201"/>
        <end position="299"/>
    </location>
</feature>
<evidence type="ECO:0000259" key="1">
    <source>
        <dbReference type="Pfam" id="PF01551"/>
    </source>
</evidence>
<comment type="caution">
    <text evidence="2">The sequence shown here is derived from an EMBL/GenBank/DDBJ whole genome shotgun (WGS) entry which is preliminary data.</text>
</comment>
<name>A0A6B1DTV9_9CHLR</name>
<reference evidence="2" key="1">
    <citation type="submission" date="2019-09" db="EMBL/GenBank/DDBJ databases">
        <title>Characterisation of the sponge microbiome using genome-centric metagenomics.</title>
        <authorList>
            <person name="Engelberts J.P."/>
            <person name="Robbins S.J."/>
            <person name="De Goeij J.M."/>
            <person name="Aranda M."/>
            <person name="Bell S.C."/>
            <person name="Webster N.S."/>
        </authorList>
    </citation>
    <scope>NUCLEOTIDE SEQUENCE</scope>
    <source>
        <strain evidence="2">SB0662_bin_9</strain>
    </source>
</reference>
<dbReference type="Pfam" id="PF01551">
    <property type="entry name" value="Peptidase_M23"/>
    <property type="match status" value="1"/>
</dbReference>
<protein>
    <submittedName>
        <fullName evidence="2">M23 family metallopeptidase</fullName>
    </submittedName>
</protein>
<dbReference type="PANTHER" id="PTHR21666">
    <property type="entry name" value="PEPTIDASE-RELATED"/>
    <property type="match status" value="1"/>
</dbReference>
<dbReference type="PANTHER" id="PTHR21666:SF270">
    <property type="entry name" value="MUREIN HYDROLASE ACTIVATOR ENVC"/>
    <property type="match status" value="1"/>
</dbReference>
<gene>
    <name evidence="2" type="ORF">F4Y08_13090</name>
</gene>
<evidence type="ECO:0000313" key="2">
    <source>
        <dbReference type="EMBL" id="MYD91250.1"/>
    </source>
</evidence>
<dbReference type="EMBL" id="VXPY01000093">
    <property type="protein sequence ID" value="MYD91250.1"/>
    <property type="molecule type" value="Genomic_DNA"/>
</dbReference>
<dbReference type="InterPro" id="IPR011055">
    <property type="entry name" value="Dup_hybrid_motif"/>
</dbReference>
<dbReference type="Gene3D" id="2.70.70.10">
    <property type="entry name" value="Glucose Permease (Domain IIA)"/>
    <property type="match status" value="1"/>
</dbReference>
<dbReference type="GO" id="GO:0004222">
    <property type="term" value="F:metalloendopeptidase activity"/>
    <property type="evidence" value="ECO:0007669"/>
    <property type="project" value="TreeGrafter"/>
</dbReference>
<dbReference type="InterPro" id="IPR016047">
    <property type="entry name" value="M23ase_b-sheet_dom"/>
</dbReference>
<accession>A0A6B1DTV9</accession>
<dbReference type="SUPFAM" id="SSF51261">
    <property type="entry name" value="Duplicated hybrid motif"/>
    <property type="match status" value="1"/>
</dbReference>
<dbReference type="AlphaFoldDB" id="A0A6B1DTV9"/>
<proteinExistence type="predicted"/>
<dbReference type="InterPro" id="IPR050570">
    <property type="entry name" value="Cell_wall_metabolism_enzyme"/>
</dbReference>
<organism evidence="2">
    <name type="scientific">Caldilineaceae bacterium SB0662_bin_9</name>
    <dbReference type="NCBI Taxonomy" id="2605258"/>
    <lineage>
        <taxon>Bacteria</taxon>
        <taxon>Bacillati</taxon>
        <taxon>Chloroflexota</taxon>
        <taxon>Caldilineae</taxon>
        <taxon>Caldilineales</taxon>
        <taxon>Caldilineaceae</taxon>
    </lineage>
</organism>
<sequence length="348" mass="38281">MPEFERPELARLQASPPHIFAAAYVDLPHPHFAGPRQELVFTLGITAVRGNMVLLGLAVNLLADHQILSEQAWTAPMLQAHTGLPSLEIEEGTGLAIQHLYFNAPAYVRADSVLVTAVLTSANGETWNETLRIPVTFPQQSTDLRFPLRGNWWVIQGNDWRDLHKAEPVSQAFALDFVKLGSDNRFFGNTGANLEDHYGFGEPVYAPASARVAFTIWDMPDMAPGQVPDPAMMQGDARRVLGNAVALSHRRGEFSYLAHLQQGSVQVRVGDHIRRGTLLGYVGNSGHSPGPHLHYHLMNGPNLYTDQALPVQFGHVRALGVEHRQPITLTSGMIVSDIEPEQQPPELG</sequence>